<feature type="region of interest" description="Disordered" evidence="1">
    <location>
        <begin position="181"/>
        <end position="267"/>
    </location>
</feature>
<feature type="compositionally biased region" description="Low complexity" evidence="1">
    <location>
        <begin position="1091"/>
        <end position="1102"/>
    </location>
</feature>
<feature type="compositionally biased region" description="Polar residues" evidence="1">
    <location>
        <begin position="567"/>
        <end position="576"/>
    </location>
</feature>
<feature type="compositionally biased region" description="Polar residues" evidence="1">
    <location>
        <begin position="382"/>
        <end position="398"/>
    </location>
</feature>
<feature type="compositionally biased region" description="Low complexity" evidence="1">
    <location>
        <begin position="1135"/>
        <end position="1158"/>
    </location>
</feature>
<feature type="region of interest" description="Disordered" evidence="1">
    <location>
        <begin position="65"/>
        <end position="89"/>
    </location>
</feature>
<feature type="compositionally biased region" description="Polar residues" evidence="1">
    <location>
        <begin position="1119"/>
        <end position="1131"/>
    </location>
</feature>
<protein>
    <submittedName>
        <fullName evidence="2">Uncharacterized protein</fullName>
    </submittedName>
</protein>
<evidence type="ECO:0000313" key="3">
    <source>
        <dbReference type="Proteomes" id="UP001430356"/>
    </source>
</evidence>
<evidence type="ECO:0000313" key="2">
    <source>
        <dbReference type="EMBL" id="KAK7199750.1"/>
    </source>
</evidence>
<feature type="compositionally biased region" description="Low complexity" evidence="1">
    <location>
        <begin position="478"/>
        <end position="499"/>
    </location>
</feature>
<feature type="compositionally biased region" description="Pro residues" evidence="1">
    <location>
        <begin position="70"/>
        <end position="89"/>
    </location>
</feature>
<sequence>MLKGLKKGIGHIDPRHIHAGRRRNSKTGSEVASESAGDAGETPELAMTQTNVAVGPKAMPGMPGGMNTAQPPPGVPGMPMPPGVAMKGPPPPGAKIMKGPPPNAMMKVMAGGAGSVVSPRRGSVSPTPGGAGPQPPPGVKVMHGAPPPGAKIMHGPPPPPGVMKVMHGAPPPGVKIMHGPPPPGAVRTASPPLGGAPVSPPRVNVSPPPPGMVPPSPMRGPLPPGAKLISAPLVPGSRPMTPEAARQGATSPPLAPSRSVSPTNPPVFRILPNGVKVLVSPPPAGAPVKMMSKTPPGHPSPSPPMKSPPKKMLIKSMSDSATLAGPAPPAPNSRAPTPLIPAHNGSFSVGPNAVPAPLQQLPRPTPVRPGGTVVKAVEAPPTSLSIPHPSSAQLSPQRSHSDDMHFVEEDGASEHSDGDEIQFEEAAPTTPPRAPRASAAGDDVPPRNSAPASESSLSLREDPDEATALPPARRAQPATSAAPVAAAAPSTSAAAAAEARSSEHHRRRSKDDPEKAANGAKKRKSRRESTRDGSDGDGVSAPKESRHRHRHRRHRHRESRSSDDSSPLSEPPQSSAAAKGTGSPAAVEDTRRRTPSQRAEASAAAAGGAASYGAERSDRESESWGYDAGRLSEAAFTPQVLTSSSRSRIAEDFLSMLCPQQYYGKVQKISRIRPFKADRAAATGLRTSNSIYVATKGVMPNPFFYPQLRLRVTDGERPAGVSTSVDGMPPGVVSTPIILYEAAPGNMLFADTELDARRLLESHRSANSCFMLSHSAILFRDPEHYVLPIASLNVHWVPYASPQSEPQCPVHRRELQLFDPYSKELVCALCASRNGTPLANLVVIPDVLGHADSRRTIQEKVSAQLDDAQQSARRWVEQHQRVRELCESKKDGIRHQFDLLIEALEAKRREYTEACDAAFAYALTDIAREILITDEKVQLLRAAAEHLRADASQPLFSMQIATIAEGLSATSDLPSRFTQASLQLPPMSAGLMPNLEGVMAHVLELNPQLSGSGSSGRRAHVADGRSPTNSPYNTRPNPTPQAGRRPAEDEVHIAGAGDRQRSSWPATAAAATSVGRSGQLNKSPLRNMGGSVSPSVPLSSSPRRTIAAAPVVREGTGSRRATPSQQQQQRRAVNATPTTTTTSSSLATPAPASAVVPSSTTPFATDAVSVPNSTGTSLFDFALHELLSGFDTSNTKRRSPRFVQWAIRVEDAGDWVGLGVGVGNTIDAWEQGSTNDLSHLWIVPASLTSQVLYLRVVVNSGSGHAKLTVHDARGKQLDAGEVPQWNAGRPSYPQATFGGHIGVVRMVEMPHAVR</sequence>
<feature type="region of interest" description="Disordered" evidence="1">
    <location>
        <begin position="286"/>
        <end position="625"/>
    </location>
</feature>
<feature type="compositionally biased region" description="Basic residues" evidence="1">
    <location>
        <begin position="545"/>
        <end position="558"/>
    </location>
</feature>
<comment type="caution">
    <text evidence="2">The sequence shown here is derived from an EMBL/GenBank/DDBJ whole genome shotgun (WGS) entry which is preliminary data.</text>
</comment>
<reference evidence="2 3" key="1">
    <citation type="journal article" date="2021" name="MBio">
        <title>A New Model Trypanosomatid, Novymonas esmeraldas: Genomic Perception of Its 'Candidatus Pandoraea novymonadis' Endosymbiont.</title>
        <authorList>
            <person name="Zakharova A."/>
            <person name="Saura A."/>
            <person name="Butenko A."/>
            <person name="Podesvova L."/>
            <person name="Warmusova S."/>
            <person name="Kostygov A.Y."/>
            <person name="Nenarokova A."/>
            <person name="Lukes J."/>
            <person name="Opperdoes F.R."/>
            <person name="Yurchenko V."/>
        </authorList>
    </citation>
    <scope>NUCLEOTIDE SEQUENCE [LARGE SCALE GENOMIC DNA]</scope>
    <source>
        <strain evidence="2 3">E262AT.01</strain>
    </source>
</reference>
<proteinExistence type="predicted"/>
<name>A0AAW0EZC8_9TRYP</name>
<keyword evidence="3" id="KW-1185">Reference proteome</keyword>
<dbReference type="Proteomes" id="UP001430356">
    <property type="component" value="Unassembled WGS sequence"/>
</dbReference>
<feature type="region of interest" description="Disordered" evidence="1">
    <location>
        <begin position="1009"/>
        <end position="1158"/>
    </location>
</feature>
<feature type="region of interest" description="Disordered" evidence="1">
    <location>
        <begin position="114"/>
        <end position="138"/>
    </location>
</feature>
<feature type="compositionally biased region" description="Pro residues" evidence="1">
    <location>
        <begin position="296"/>
        <end position="307"/>
    </location>
</feature>
<feature type="compositionally biased region" description="Low complexity" evidence="1">
    <location>
        <begin position="115"/>
        <end position="128"/>
    </location>
</feature>
<feature type="compositionally biased region" description="Polar residues" evidence="1">
    <location>
        <begin position="1026"/>
        <end position="1036"/>
    </location>
</feature>
<organism evidence="2 3">
    <name type="scientific">Novymonas esmeraldas</name>
    <dbReference type="NCBI Taxonomy" id="1808958"/>
    <lineage>
        <taxon>Eukaryota</taxon>
        <taxon>Discoba</taxon>
        <taxon>Euglenozoa</taxon>
        <taxon>Kinetoplastea</taxon>
        <taxon>Metakinetoplastina</taxon>
        <taxon>Trypanosomatida</taxon>
        <taxon>Trypanosomatidae</taxon>
        <taxon>Novymonas</taxon>
    </lineage>
</organism>
<dbReference type="EMBL" id="JAECZO010000001">
    <property type="protein sequence ID" value="KAK7199750.1"/>
    <property type="molecule type" value="Genomic_DNA"/>
</dbReference>
<feature type="compositionally biased region" description="Low complexity" evidence="1">
    <location>
        <begin position="599"/>
        <end position="614"/>
    </location>
</feature>
<accession>A0AAW0EZC8</accession>
<feature type="compositionally biased region" description="Polar residues" evidence="1">
    <location>
        <begin position="1074"/>
        <end position="1084"/>
    </location>
</feature>
<gene>
    <name evidence="2" type="ORF">NESM_000021100</name>
</gene>
<feature type="region of interest" description="Disordered" evidence="1">
    <location>
        <begin position="1"/>
        <end position="45"/>
    </location>
</feature>
<evidence type="ECO:0000256" key="1">
    <source>
        <dbReference type="SAM" id="MobiDB-lite"/>
    </source>
</evidence>
<feature type="compositionally biased region" description="Pro residues" evidence="1">
    <location>
        <begin position="206"/>
        <end position="224"/>
    </location>
</feature>
<feature type="compositionally biased region" description="Basic and acidic residues" evidence="1">
    <location>
        <begin position="399"/>
        <end position="418"/>
    </location>
</feature>